<dbReference type="Pfam" id="PF02502">
    <property type="entry name" value="LacAB_rpiB"/>
    <property type="match status" value="1"/>
</dbReference>
<dbReference type="Proteomes" id="UP000290942">
    <property type="component" value="Chromosome"/>
</dbReference>
<dbReference type="RefSeq" id="WP_004421117.1">
    <property type="nucleotide sequence ID" value="NZ_LR214970.1"/>
</dbReference>
<sequence>MTKKIVAFASDHAAVELKNKLVEYIESLGYQAVDFGPKDETQKESYSLQGHKLANYVKNNEVEFGIGLCGTGLGISYALNRHHGIRAARIASVEDAMLAKQHNNANVLVLGGRQVSFELAKQMVDEYIKTQFEGGRHQQRIEDIELSEENCEC</sequence>
<feature type="binding site" evidence="3">
    <location>
        <begin position="70"/>
        <end position="74"/>
    </location>
    <ligand>
        <name>D-ribulose 5-phosphate</name>
        <dbReference type="ChEBI" id="CHEBI:58121"/>
    </ligand>
</feature>
<accession>A0A449A9Y0</accession>
<evidence type="ECO:0000256" key="1">
    <source>
        <dbReference type="ARBA" id="ARBA00008754"/>
    </source>
</evidence>
<dbReference type="PANTHER" id="PTHR30345:SF0">
    <property type="entry name" value="DNA DAMAGE-REPAIR_TOLERATION PROTEIN DRT102"/>
    <property type="match status" value="1"/>
</dbReference>
<feature type="active site" description="Proton donor" evidence="2">
    <location>
        <position position="102"/>
    </location>
</feature>
<gene>
    <name evidence="4" type="primary">rpiB</name>
    <name evidence="4" type="ORF">NCTC10122_00681</name>
</gene>
<evidence type="ECO:0000313" key="4">
    <source>
        <dbReference type="EMBL" id="VEU61089.1"/>
    </source>
</evidence>
<feature type="binding site" evidence="3">
    <location>
        <position position="140"/>
    </location>
    <ligand>
        <name>D-ribulose 5-phosphate</name>
        <dbReference type="ChEBI" id="CHEBI:58121"/>
    </ligand>
</feature>
<feature type="binding site" evidence="3">
    <location>
        <position position="103"/>
    </location>
    <ligand>
        <name>D-ribulose 5-phosphate</name>
        <dbReference type="ChEBI" id="CHEBI:58121"/>
    </ligand>
</feature>
<feature type="binding site" evidence="3">
    <location>
        <position position="113"/>
    </location>
    <ligand>
        <name>D-ribulose 5-phosphate</name>
        <dbReference type="ChEBI" id="CHEBI:58121"/>
    </ligand>
</feature>
<keyword evidence="4" id="KW-0413">Isomerase</keyword>
<protein>
    <submittedName>
        <fullName evidence="4">Ribose-5-phosphate isomerase B</fullName>
        <ecNumber evidence="4">5.3.1.6</ecNumber>
    </submittedName>
</protein>
<dbReference type="GO" id="GO:0004751">
    <property type="term" value="F:ribose-5-phosphate isomerase activity"/>
    <property type="evidence" value="ECO:0007669"/>
    <property type="project" value="UniProtKB-EC"/>
</dbReference>
<evidence type="ECO:0000256" key="2">
    <source>
        <dbReference type="PIRSR" id="PIRSR005384-1"/>
    </source>
</evidence>
<dbReference type="PIRSF" id="PIRSF005384">
    <property type="entry name" value="RpiB_LacA_B"/>
    <property type="match status" value="1"/>
</dbReference>
<evidence type="ECO:0000313" key="5">
    <source>
        <dbReference type="Proteomes" id="UP000290942"/>
    </source>
</evidence>
<dbReference type="SUPFAM" id="SSF89623">
    <property type="entry name" value="Ribose/Galactose isomerase RpiB/AlsB"/>
    <property type="match status" value="1"/>
</dbReference>
<dbReference type="GO" id="GO:0009052">
    <property type="term" value="P:pentose-phosphate shunt, non-oxidative branch"/>
    <property type="evidence" value="ECO:0007669"/>
    <property type="project" value="TreeGrafter"/>
</dbReference>
<feature type="active site" description="Proton acceptor" evidence="2">
    <location>
        <position position="69"/>
    </location>
</feature>
<dbReference type="AlphaFoldDB" id="A0A449A9Y0"/>
<evidence type="ECO:0000256" key="3">
    <source>
        <dbReference type="PIRSR" id="PIRSR005384-2"/>
    </source>
</evidence>
<feature type="binding site" evidence="3">
    <location>
        <position position="136"/>
    </location>
    <ligand>
        <name>D-ribulose 5-phosphate</name>
        <dbReference type="ChEBI" id="CHEBI:58121"/>
    </ligand>
</feature>
<name>A0A449A9Y0_9BACT</name>
<dbReference type="NCBIfam" id="NF004051">
    <property type="entry name" value="PRK05571.1"/>
    <property type="match status" value="1"/>
</dbReference>
<dbReference type="InterPro" id="IPR036569">
    <property type="entry name" value="RpiB_LacA_LacB_sf"/>
</dbReference>
<organism evidence="4 5">
    <name type="scientific">Mycoplasmopsis bovigenitalium</name>
    <dbReference type="NCBI Taxonomy" id="2112"/>
    <lineage>
        <taxon>Bacteria</taxon>
        <taxon>Bacillati</taxon>
        <taxon>Mycoplasmatota</taxon>
        <taxon>Mycoplasmoidales</taxon>
        <taxon>Metamycoplasmataceae</taxon>
        <taxon>Mycoplasmopsis</taxon>
    </lineage>
</organism>
<reference evidence="4 5" key="1">
    <citation type="submission" date="2019-01" db="EMBL/GenBank/DDBJ databases">
        <authorList>
            <consortium name="Pathogen Informatics"/>
        </authorList>
    </citation>
    <scope>NUCLEOTIDE SEQUENCE [LARGE SCALE GENOMIC DNA]</scope>
    <source>
        <strain evidence="4 5">NCTC10122</strain>
    </source>
</reference>
<dbReference type="Gene3D" id="3.40.1400.10">
    <property type="entry name" value="Sugar-phosphate isomerase, RpiB/LacA/LacB"/>
    <property type="match status" value="1"/>
</dbReference>
<dbReference type="EMBL" id="LR214970">
    <property type="protein sequence ID" value="VEU61089.1"/>
    <property type="molecule type" value="Genomic_DNA"/>
</dbReference>
<dbReference type="NCBIfam" id="TIGR00689">
    <property type="entry name" value="rpiB_lacA_lacB"/>
    <property type="match status" value="1"/>
</dbReference>
<feature type="binding site" evidence="3">
    <location>
        <begin position="11"/>
        <end position="12"/>
    </location>
    <ligand>
        <name>D-ribulose 5-phosphate</name>
        <dbReference type="ChEBI" id="CHEBI:58121"/>
    </ligand>
</feature>
<proteinExistence type="inferred from homology"/>
<comment type="similarity">
    <text evidence="1">Belongs to the LacAB/RpiB family.</text>
</comment>
<dbReference type="PANTHER" id="PTHR30345">
    <property type="entry name" value="RIBOSE-5-PHOSPHATE ISOMERASE B"/>
    <property type="match status" value="1"/>
</dbReference>
<dbReference type="GO" id="GO:0019316">
    <property type="term" value="P:D-allose catabolic process"/>
    <property type="evidence" value="ECO:0007669"/>
    <property type="project" value="TreeGrafter"/>
</dbReference>
<dbReference type="EC" id="5.3.1.6" evidence="4"/>
<dbReference type="InterPro" id="IPR003500">
    <property type="entry name" value="RpiB_LacA_LacB"/>
</dbReference>